<name>A0A5N5DVN7_RHOER</name>
<dbReference type="InterPro" id="IPR010982">
    <property type="entry name" value="Lambda_DNA-bd_dom_sf"/>
</dbReference>
<evidence type="ECO:0000256" key="3">
    <source>
        <dbReference type="ARBA" id="ARBA00023015"/>
    </source>
</evidence>
<dbReference type="InterPro" id="IPR001387">
    <property type="entry name" value="Cro/C1-type_HTH"/>
</dbReference>
<organism evidence="7 8">
    <name type="scientific">Rhodococcus erythropolis</name>
    <name type="common">Arthrobacter picolinophilus</name>
    <dbReference type="NCBI Taxonomy" id="1833"/>
    <lineage>
        <taxon>Bacteria</taxon>
        <taxon>Bacillati</taxon>
        <taxon>Actinomycetota</taxon>
        <taxon>Actinomycetes</taxon>
        <taxon>Mycobacteriales</taxon>
        <taxon>Nocardiaceae</taxon>
        <taxon>Rhodococcus</taxon>
        <taxon>Rhodococcus erythropolis group</taxon>
    </lineage>
</organism>
<dbReference type="EMBL" id="MRBO01000773">
    <property type="protein sequence ID" value="KAB2581867.1"/>
    <property type="molecule type" value="Genomic_DNA"/>
</dbReference>
<dbReference type="GO" id="GO:0003700">
    <property type="term" value="F:DNA-binding transcription factor activity"/>
    <property type="evidence" value="ECO:0007669"/>
    <property type="project" value="TreeGrafter"/>
</dbReference>
<evidence type="ECO:0000256" key="1">
    <source>
        <dbReference type="ARBA" id="ARBA00007227"/>
    </source>
</evidence>
<evidence type="ECO:0000256" key="2">
    <source>
        <dbReference type="ARBA" id="ARBA00022491"/>
    </source>
</evidence>
<proteinExistence type="inferred from homology"/>
<dbReference type="CDD" id="cd00093">
    <property type="entry name" value="HTH_XRE"/>
    <property type="match status" value="1"/>
</dbReference>
<evidence type="ECO:0000313" key="8">
    <source>
        <dbReference type="Proteomes" id="UP000325576"/>
    </source>
</evidence>
<gene>
    <name evidence="7" type="ORF">BS297_28660</name>
</gene>
<dbReference type="AlphaFoldDB" id="A0A5N5DVN7"/>
<dbReference type="SUPFAM" id="SSF47413">
    <property type="entry name" value="lambda repressor-like DNA-binding domains"/>
    <property type="match status" value="1"/>
</dbReference>
<evidence type="ECO:0000256" key="4">
    <source>
        <dbReference type="ARBA" id="ARBA00023125"/>
    </source>
</evidence>
<feature type="non-terminal residue" evidence="7">
    <location>
        <position position="102"/>
    </location>
</feature>
<accession>A0A5N5DVN7</accession>
<comment type="caution">
    <text evidence="7">The sequence shown here is derived from an EMBL/GenBank/DDBJ whole genome shotgun (WGS) entry which is preliminary data.</text>
</comment>
<comment type="similarity">
    <text evidence="1">Belongs to the short-chain fatty acyl-CoA assimilation regulator (ScfR) family.</text>
</comment>
<keyword evidence="5" id="KW-0804">Transcription</keyword>
<reference evidence="7 8" key="1">
    <citation type="journal article" date="2017" name="Poromechanics V (2013)">
        <title>Genomic Characterization of the Arsenic-Tolerant Actinobacterium, &lt;i&gt;Rhodococcus erythropolis&lt;/i&gt; S43.</title>
        <authorList>
            <person name="Retamal-Morales G."/>
            <person name="Mehnert M."/>
            <person name="Schwabe R."/>
            <person name="Tischler D."/>
            <person name="Schloemann M."/>
            <person name="Levican G.J."/>
        </authorList>
    </citation>
    <scope>NUCLEOTIDE SEQUENCE [LARGE SCALE GENOMIC DNA]</scope>
    <source>
        <strain evidence="7 8">S43</strain>
    </source>
</reference>
<sequence length="102" mass="11383">MKKMYAGARLRRLREERNLSQSALAKALELSPSYVNQLENDQRPLTVPVLLKLNAEFDLDVQFFASDSDARLVADVHHALAETSESGDVSLAEVDELVARMP</sequence>
<keyword evidence="2" id="KW-0678">Repressor</keyword>
<dbReference type="Gene3D" id="1.10.260.40">
    <property type="entry name" value="lambda repressor-like DNA-binding domains"/>
    <property type="match status" value="1"/>
</dbReference>
<dbReference type="PANTHER" id="PTHR46797:SF23">
    <property type="entry name" value="HTH-TYPE TRANSCRIPTIONAL REGULATOR SUTR"/>
    <property type="match status" value="1"/>
</dbReference>
<dbReference type="GO" id="GO:0003677">
    <property type="term" value="F:DNA binding"/>
    <property type="evidence" value="ECO:0007669"/>
    <property type="project" value="UniProtKB-KW"/>
</dbReference>
<dbReference type="Proteomes" id="UP000325576">
    <property type="component" value="Unassembled WGS sequence"/>
</dbReference>
<feature type="domain" description="HTH cro/C1-type" evidence="6">
    <location>
        <begin position="10"/>
        <end position="64"/>
    </location>
</feature>
<dbReference type="SMART" id="SM00530">
    <property type="entry name" value="HTH_XRE"/>
    <property type="match status" value="1"/>
</dbReference>
<evidence type="ECO:0000313" key="7">
    <source>
        <dbReference type="EMBL" id="KAB2581867.1"/>
    </source>
</evidence>
<evidence type="ECO:0000259" key="6">
    <source>
        <dbReference type="PROSITE" id="PS50943"/>
    </source>
</evidence>
<dbReference type="GO" id="GO:0005829">
    <property type="term" value="C:cytosol"/>
    <property type="evidence" value="ECO:0007669"/>
    <property type="project" value="TreeGrafter"/>
</dbReference>
<dbReference type="FunFam" id="1.10.260.40:FF:000025">
    <property type="entry name" value="Cro/Cl family transcriptional regulator"/>
    <property type="match status" value="1"/>
</dbReference>
<protein>
    <submittedName>
        <fullName evidence="7">Cro/Cl family transcriptional regulator</fullName>
    </submittedName>
</protein>
<dbReference type="InterPro" id="IPR050807">
    <property type="entry name" value="TransReg_Diox_bact_type"/>
</dbReference>
<keyword evidence="3" id="KW-0805">Transcription regulation</keyword>
<dbReference type="PROSITE" id="PS50943">
    <property type="entry name" value="HTH_CROC1"/>
    <property type="match status" value="1"/>
</dbReference>
<dbReference type="PANTHER" id="PTHR46797">
    <property type="entry name" value="HTH-TYPE TRANSCRIPTIONAL REGULATOR"/>
    <property type="match status" value="1"/>
</dbReference>
<dbReference type="Pfam" id="PF01381">
    <property type="entry name" value="HTH_3"/>
    <property type="match status" value="1"/>
</dbReference>
<evidence type="ECO:0000256" key="5">
    <source>
        <dbReference type="ARBA" id="ARBA00023163"/>
    </source>
</evidence>
<keyword evidence="4" id="KW-0238">DNA-binding</keyword>